<dbReference type="Gene3D" id="3.90.70.10">
    <property type="entry name" value="Cysteine proteinases"/>
    <property type="match status" value="1"/>
</dbReference>
<gene>
    <name evidence="6" type="ORF">KFE25_004757</name>
</gene>
<feature type="chain" id="PRO_5035209322" description="EGF-like domain-containing protein" evidence="4">
    <location>
        <begin position="20"/>
        <end position="1382"/>
    </location>
</feature>
<dbReference type="GO" id="GO:0006508">
    <property type="term" value="P:proteolysis"/>
    <property type="evidence" value="ECO:0007669"/>
    <property type="project" value="InterPro"/>
</dbReference>
<dbReference type="PANTHER" id="PTHR12411">
    <property type="entry name" value="CYSTEINE PROTEASE FAMILY C1-RELATED"/>
    <property type="match status" value="1"/>
</dbReference>
<dbReference type="Gene3D" id="2.10.25.10">
    <property type="entry name" value="Laminin"/>
    <property type="match status" value="1"/>
</dbReference>
<dbReference type="InterPro" id="IPR038765">
    <property type="entry name" value="Papain-like_cys_pep_sf"/>
</dbReference>
<evidence type="ECO:0000259" key="5">
    <source>
        <dbReference type="PROSITE" id="PS50026"/>
    </source>
</evidence>
<keyword evidence="2" id="KW-1015">Disulfide bond</keyword>
<feature type="disulfide bond" evidence="2">
    <location>
        <begin position="649"/>
        <end position="658"/>
    </location>
</feature>
<evidence type="ECO:0000313" key="7">
    <source>
        <dbReference type="Proteomes" id="UP000751190"/>
    </source>
</evidence>
<dbReference type="GO" id="GO:0008234">
    <property type="term" value="F:cysteine-type peptidase activity"/>
    <property type="evidence" value="ECO:0007669"/>
    <property type="project" value="InterPro"/>
</dbReference>
<evidence type="ECO:0000313" key="6">
    <source>
        <dbReference type="EMBL" id="KAG8462781.1"/>
    </source>
</evidence>
<keyword evidence="4" id="KW-0732">Signal</keyword>
<dbReference type="InterPro" id="IPR000668">
    <property type="entry name" value="Peptidase_C1A_C"/>
</dbReference>
<feature type="compositionally biased region" description="Gly residues" evidence="3">
    <location>
        <begin position="513"/>
        <end position="524"/>
    </location>
</feature>
<dbReference type="OrthoDB" id="640249at2759"/>
<feature type="signal peptide" evidence="4">
    <location>
        <begin position="1"/>
        <end position="19"/>
    </location>
</feature>
<dbReference type="Proteomes" id="UP000751190">
    <property type="component" value="Unassembled WGS sequence"/>
</dbReference>
<dbReference type="PROSITE" id="PS00022">
    <property type="entry name" value="EGF_1"/>
    <property type="match status" value="1"/>
</dbReference>
<proteinExistence type="inferred from homology"/>
<feature type="region of interest" description="Disordered" evidence="3">
    <location>
        <begin position="198"/>
        <end position="235"/>
    </location>
</feature>
<feature type="domain" description="EGF-like" evidence="5">
    <location>
        <begin position="622"/>
        <end position="659"/>
    </location>
</feature>
<protein>
    <recommendedName>
        <fullName evidence="5">EGF-like domain-containing protein</fullName>
    </recommendedName>
</protein>
<comment type="similarity">
    <text evidence="1">Belongs to the peptidase C1 family.</text>
</comment>
<evidence type="ECO:0000256" key="4">
    <source>
        <dbReference type="SAM" id="SignalP"/>
    </source>
</evidence>
<accession>A0A8J5XC66</accession>
<sequence length="1382" mass="139175">MSRVALALLLRALAANAVGLHGDQGVPHAIAVDSADARDAAAAALRELNVRVGHYCRAQGAFASVSVRSAAQTVISDALEVELDAALDGQHDVFLGMRRGAAGKWTLVRSEPYACEVRRGAMRINDRADIEKHNAQADRTFERAAYKAFDGLTDAQITARLLARPLEPPEGAVRRIAVELEPAVAAALDAARAYTLSGTTDMEKRMRRGRASPSPSPAPASRGGSGSGSSSTQLPDAYDVRSALNGACDPSGNVRDQGSCASCWAQSNAAMLEDRLCLATAGAVRLRLSTQQHVSCDKLCWPPPHDRYCNAGCDGGFQMLAGEYAETVGLVEEPALLYTSGSSGSFEDHFTARHEQATCPANLGQHRHYRAARGSSATVRRCDVRSAQNALLNGGSLDAAMVVYNDFFTYRSGVYAWPGNSASAGGHAVKIVGYGTDRGVRYWACQNSWGSQWGERGFFRIRQGANEASIESSIVLAKPELGGALASLSTSLVGRVGAAAAGASGASGRARGGRGGGASGGGGDGGGGEEGIVILGHHYAGPPLAAARAANASVPANALRPSGGRVEVVLLQAPAGTSALSVSADGVDGLTRIDTSHLQPGVYAVRFCPPHGQCEALDEKLTVSRCAVRHGRVCGGHGVCDEGSGACSCDGGFEGPACERTCGVMPQLACGCTFRGGVWDGMPSVLQAQGRGGDMLLALTITAPTTLSLSTCLPTTDVDTVVAVYAGCPLQPHANRRRNRRRLRVVSTASDGAGGAEPLPLARADDEGCGAAAGNASTAAVLASLPPGARGGAGYGLERGSALSVRLTKGEYVVAVSGYNEHSIGGFELAVRCSAAAHSDPPGPSGAADDANAQAACPADASAAVDGSADAASPDGSPLPAACAAAPALALGSRAHGDLADSAAALAPGGTPGEALYRLTPGGPGGAGSAGQGSASMVVVSTCGSATDTEVELFRGCPHLGGHLLGASDDECGLGGFVEAAVSLRNPPRATAAALPAARASDYYVRVRGHAGARGAYTLAAHGEHVSCGRATAMRLSKPRARAAASSTDVAAEWHATISLCAAGRARSAHARTSPADDAARVEPYSASMVPDVLGAAGPDYAPGAAHASYTLTLHEPTLVDLDACGAPAGARLEVFGGCAGAPDEMPLGVADGLDGACAQAGGAQLDGGALSSRSGVRMSASLRPGLYTVVLSGARVRADELCRRFELRATTSPAPVRTWGADAAEGAGAFGGAGCVSHDDCAVIARAAGTPSFCADGLCAACETCATCADGIDNTCGECDPAAYPLREKGCERWELAAPVLRASAAAPGGPAEPPRRGRLAIASTVSPPLALAGACALLALAMAAHARGSAARSAHARQGDEAAHAHGAAGAGARGGAALL</sequence>
<dbReference type="SUPFAM" id="SSF54001">
    <property type="entry name" value="Cysteine proteinases"/>
    <property type="match status" value="1"/>
</dbReference>
<dbReference type="InterPro" id="IPR025660">
    <property type="entry name" value="Pept_his_AS"/>
</dbReference>
<evidence type="ECO:0000256" key="3">
    <source>
        <dbReference type="SAM" id="MobiDB-lite"/>
    </source>
</evidence>
<organism evidence="6 7">
    <name type="scientific">Diacronema lutheri</name>
    <name type="common">Unicellular marine alga</name>
    <name type="synonym">Monochrysis lutheri</name>
    <dbReference type="NCBI Taxonomy" id="2081491"/>
    <lineage>
        <taxon>Eukaryota</taxon>
        <taxon>Haptista</taxon>
        <taxon>Haptophyta</taxon>
        <taxon>Pavlovophyceae</taxon>
        <taxon>Pavlovales</taxon>
        <taxon>Pavlovaceae</taxon>
        <taxon>Diacronema</taxon>
    </lineage>
</organism>
<dbReference type="InterPro" id="IPR000742">
    <property type="entry name" value="EGF"/>
</dbReference>
<comment type="caution">
    <text evidence="2">Lacks conserved residue(s) required for the propagation of feature annotation.</text>
</comment>
<feature type="region of interest" description="Disordered" evidence="3">
    <location>
        <begin position="503"/>
        <end position="524"/>
    </location>
</feature>
<name>A0A8J5XC66_DIALT</name>
<keyword evidence="7" id="KW-1185">Reference proteome</keyword>
<dbReference type="InterPro" id="IPR013128">
    <property type="entry name" value="Peptidase_C1A"/>
</dbReference>
<dbReference type="PROSITE" id="PS00639">
    <property type="entry name" value="THIOL_PROTEASE_HIS"/>
    <property type="match status" value="1"/>
</dbReference>
<dbReference type="EMBL" id="JAGTXO010000019">
    <property type="protein sequence ID" value="KAG8462781.1"/>
    <property type="molecule type" value="Genomic_DNA"/>
</dbReference>
<evidence type="ECO:0000256" key="2">
    <source>
        <dbReference type="PROSITE-ProRule" id="PRU00076"/>
    </source>
</evidence>
<keyword evidence="2" id="KW-0245">EGF-like domain</keyword>
<dbReference type="PROSITE" id="PS50026">
    <property type="entry name" value="EGF_3"/>
    <property type="match status" value="1"/>
</dbReference>
<dbReference type="Pfam" id="PF00112">
    <property type="entry name" value="Peptidase_C1"/>
    <property type="match status" value="1"/>
</dbReference>
<evidence type="ECO:0000256" key="1">
    <source>
        <dbReference type="ARBA" id="ARBA00008455"/>
    </source>
</evidence>
<dbReference type="SMART" id="SM00645">
    <property type="entry name" value="Pept_C1"/>
    <property type="match status" value="1"/>
</dbReference>
<dbReference type="PRINTS" id="PR00705">
    <property type="entry name" value="PAPAIN"/>
</dbReference>
<feature type="region of interest" description="Disordered" evidence="3">
    <location>
        <begin position="739"/>
        <end position="761"/>
    </location>
</feature>
<reference evidence="6" key="1">
    <citation type="submission" date="2021-05" db="EMBL/GenBank/DDBJ databases">
        <title>The genome of the haptophyte Pavlova lutheri (Diacronema luteri, Pavlovales) - a model for lipid biosynthesis in eukaryotic algae.</title>
        <authorList>
            <person name="Hulatt C.J."/>
            <person name="Posewitz M.C."/>
        </authorList>
    </citation>
    <scope>NUCLEOTIDE SEQUENCE</scope>
    <source>
        <strain evidence="6">NIVA-4/92</strain>
    </source>
</reference>
<comment type="caution">
    <text evidence="6">The sequence shown here is derived from an EMBL/GenBank/DDBJ whole genome shotgun (WGS) entry which is preliminary data.</text>
</comment>